<comment type="caution">
    <text evidence="2">The sequence shown here is derived from an EMBL/GenBank/DDBJ whole genome shotgun (WGS) entry which is preliminary data.</text>
</comment>
<protein>
    <submittedName>
        <fullName evidence="2">Uncharacterized protein</fullName>
    </submittedName>
</protein>
<evidence type="ECO:0000256" key="1">
    <source>
        <dbReference type="SAM" id="MobiDB-lite"/>
    </source>
</evidence>
<reference evidence="2" key="1">
    <citation type="journal article" date="2015" name="Nature">
        <title>Complex archaea that bridge the gap between prokaryotes and eukaryotes.</title>
        <authorList>
            <person name="Spang A."/>
            <person name="Saw J.H."/>
            <person name="Jorgensen S.L."/>
            <person name="Zaremba-Niedzwiedzka K."/>
            <person name="Martijn J."/>
            <person name="Lind A.E."/>
            <person name="van Eijk R."/>
            <person name="Schleper C."/>
            <person name="Guy L."/>
            <person name="Ettema T.J."/>
        </authorList>
    </citation>
    <scope>NUCLEOTIDE SEQUENCE</scope>
</reference>
<evidence type="ECO:0000313" key="2">
    <source>
        <dbReference type="EMBL" id="KKN20631.1"/>
    </source>
</evidence>
<sequence length="94" mass="10765">MQARSVSRKRAAQVAQRRSKRMPGHAQVQGQGWAVPDQRFLKGPRFVMLHDRDRRVFGDPICQLVLVVPIHAHAVPLVAPERQFKLMFEKGGER</sequence>
<dbReference type="EMBL" id="LAZR01003223">
    <property type="protein sequence ID" value="KKN20631.1"/>
    <property type="molecule type" value="Genomic_DNA"/>
</dbReference>
<gene>
    <name evidence="2" type="ORF">LCGC14_0933590</name>
</gene>
<proteinExistence type="predicted"/>
<name>A0A0F9R5Q1_9ZZZZ</name>
<feature type="region of interest" description="Disordered" evidence="1">
    <location>
        <begin position="1"/>
        <end position="31"/>
    </location>
</feature>
<feature type="compositionally biased region" description="Basic residues" evidence="1">
    <location>
        <begin position="1"/>
        <end position="23"/>
    </location>
</feature>
<accession>A0A0F9R5Q1</accession>
<organism evidence="2">
    <name type="scientific">marine sediment metagenome</name>
    <dbReference type="NCBI Taxonomy" id="412755"/>
    <lineage>
        <taxon>unclassified sequences</taxon>
        <taxon>metagenomes</taxon>
        <taxon>ecological metagenomes</taxon>
    </lineage>
</organism>
<dbReference type="AlphaFoldDB" id="A0A0F9R5Q1"/>